<dbReference type="InterPro" id="IPR021109">
    <property type="entry name" value="Peptidase_aspartic_dom_sf"/>
</dbReference>
<dbReference type="GO" id="GO:0006508">
    <property type="term" value="P:proteolysis"/>
    <property type="evidence" value="ECO:0007669"/>
    <property type="project" value="UniProtKB-KW"/>
</dbReference>
<evidence type="ECO:0000313" key="3">
    <source>
        <dbReference type="Proteomes" id="UP000241167"/>
    </source>
</evidence>
<sequence>MPTTITPEWQHIALYAVIAAVALILIQRIPIIGRLIRFALSFALLAFCLYLLIQQAPYQPFLAGIADKIGLDRQEVVGREVRLRMAPDGHFWANATLNGVRRRMLIDSGATITAISEETAVAAGIDGESGLVPVMMRTANGVVPARTGTIDELRLGNVVARDLKVVVSPGLGTLDVIGMNFLSKLASWRVEGRTLVLVPHNPQPTDSGESKGKR</sequence>
<dbReference type="SUPFAM" id="SSF50630">
    <property type="entry name" value="Acid proteases"/>
    <property type="match status" value="1"/>
</dbReference>
<feature type="transmembrane region" description="Helical" evidence="1">
    <location>
        <begin position="35"/>
        <end position="53"/>
    </location>
</feature>
<dbReference type="AlphaFoldDB" id="A0A2P7QSI8"/>
<keyword evidence="3" id="KW-1185">Reference proteome</keyword>
<dbReference type="CDD" id="cd05483">
    <property type="entry name" value="retropepsin_like_bacteria"/>
    <property type="match status" value="1"/>
</dbReference>
<dbReference type="Proteomes" id="UP000241167">
    <property type="component" value="Unassembled WGS sequence"/>
</dbReference>
<feature type="transmembrane region" description="Helical" evidence="1">
    <location>
        <begin position="12"/>
        <end position="29"/>
    </location>
</feature>
<reference evidence="2 3" key="1">
    <citation type="submission" date="2018-03" db="EMBL/GenBank/DDBJ databases">
        <title>The draft genome of Sphingosinicella sp. GL-C-18.</title>
        <authorList>
            <person name="Liu L."/>
            <person name="Li L."/>
            <person name="Liang L."/>
            <person name="Zhang X."/>
            <person name="Wang T."/>
        </authorList>
    </citation>
    <scope>NUCLEOTIDE SEQUENCE [LARGE SCALE GENOMIC DNA]</scope>
    <source>
        <strain evidence="2 3">GL-C-18</strain>
    </source>
</reference>
<dbReference type="RefSeq" id="WP_106513070.1">
    <property type="nucleotide sequence ID" value="NZ_PXYI01000003.1"/>
</dbReference>
<dbReference type="NCBIfam" id="TIGR02281">
    <property type="entry name" value="clan_AA_DTGA"/>
    <property type="match status" value="1"/>
</dbReference>
<accession>A0A2P7QSI8</accession>
<dbReference type="Gene3D" id="2.40.70.10">
    <property type="entry name" value="Acid Proteases"/>
    <property type="match status" value="1"/>
</dbReference>
<dbReference type="Pfam" id="PF13975">
    <property type="entry name" value="gag-asp_proteas"/>
    <property type="match status" value="1"/>
</dbReference>
<proteinExistence type="predicted"/>
<dbReference type="OrthoDB" id="7595324at2"/>
<keyword evidence="2" id="KW-0645">Protease</keyword>
<dbReference type="GO" id="GO:0008233">
    <property type="term" value="F:peptidase activity"/>
    <property type="evidence" value="ECO:0007669"/>
    <property type="project" value="UniProtKB-KW"/>
</dbReference>
<protein>
    <submittedName>
        <fullName evidence="2">TIGR02281 family clan AA aspartic protease</fullName>
    </submittedName>
</protein>
<keyword evidence="1" id="KW-1133">Transmembrane helix</keyword>
<comment type="caution">
    <text evidence="2">The sequence shown here is derived from an EMBL/GenBank/DDBJ whole genome shotgun (WGS) entry which is preliminary data.</text>
</comment>
<evidence type="ECO:0000256" key="1">
    <source>
        <dbReference type="SAM" id="Phobius"/>
    </source>
</evidence>
<dbReference type="InterPro" id="IPR011969">
    <property type="entry name" value="Clan_AA_Asp_peptidase_C"/>
</dbReference>
<keyword evidence="1" id="KW-0472">Membrane</keyword>
<gene>
    <name evidence="2" type="ORF">C7I55_11650</name>
</gene>
<keyword evidence="2" id="KW-0378">Hydrolase</keyword>
<evidence type="ECO:0000313" key="2">
    <source>
        <dbReference type="EMBL" id="PSJ40917.1"/>
    </source>
</evidence>
<organism evidence="2 3">
    <name type="scientific">Allosphingosinicella deserti</name>
    <dbReference type="NCBI Taxonomy" id="2116704"/>
    <lineage>
        <taxon>Bacteria</taxon>
        <taxon>Pseudomonadati</taxon>
        <taxon>Pseudomonadota</taxon>
        <taxon>Alphaproteobacteria</taxon>
        <taxon>Sphingomonadales</taxon>
        <taxon>Sphingomonadaceae</taxon>
        <taxon>Allosphingosinicella</taxon>
    </lineage>
</organism>
<name>A0A2P7QSI8_9SPHN</name>
<dbReference type="InterPro" id="IPR034122">
    <property type="entry name" value="Retropepsin-like_bacterial"/>
</dbReference>
<keyword evidence="1" id="KW-0812">Transmembrane</keyword>
<dbReference type="EMBL" id="PXYI01000003">
    <property type="protein sequence ID" value="PSJ40917.1"/>
    <property type="molecule type" value="Genomic_DNA"/>
</dbReference>